<reference evidence="2" key="1">
    <citation type="submission" date="2021-02" db="EMBL/GenBank/DDBJ databases">
        <authorList>
            <person name="Dougan E. K."/>
            <person name="Rhodes N."/>
            <person name="Thang M."/>
            <person name="Chan C."/>
        </authorList>
    </citation>
    <scope>NUCLEOTIDE SEQUENCE</scope>
</reference>
<keyword evidence="3" id="KW-1185">Reference proteome</keyword>
<evidence type="ECO:0000259" key="1">
    <source>
        <dbReference type="Pfam" id="PF15749"/>
    </source>
</evidence>
<name>A0A812LKP2_9DINO</name>
<dbReference type="AlphaFoldDB" id="A0A812LKP2"/>
<dbReference type="EMBL" id="CAJNDS010001113">
    <property type="protein sequence ID" value="CAE7248206.1"/>
    <property type="molecule type" value="Genomic_DNA"/>
</dbReference>
<organism evidence="2 3">
    <name type="scientific">Symbiodinium natans</name>
    <dbReference type="NCBI Taxonomy" id="878477"/>
    <lineage>
        <taxon>Eukaryota</taxon>
        <taxon>Sar</taxon>
        <taxon>Alveolata</taxon>
        <taxon>Dinophyceae</taxon>
        <taxon>Suessiales</taxon>
        <taxon>Symbiodiniaceae</taxon>
        <taxon>Symbiodinium</taxon>
    </lineage>
</organism>
<dbReference type="GO" id="GO:0007095">
    <property type="term" value="P:mitotic G2 DNA damage checkpoint signaling"/>
    <property type="evidence" value="ECO:0007669"/>
    <property type="project" value="TreeGrafter"/>
</dbReference>
<dbReference type="PANTHER" id="PTHR15863:SF2">
    <property type="entry name" value="MRN COMPLEX-INTERACTING PROTEIN"/>
    <property type="match status" value="1"/>
</dbReference>
<dbReference type="PANTHER" id="PTHR15863">
    <property type="entry name" value="MRN COMPLEX-INTERACTING PROTEIN"/>
    <property type="match status" value="1"/>
</dbReference>
<dbReference type="Proteomes" id="UP000604046">
    <property type="component" value="Unassembled WGS sequence"/>
</dbReference>
<dbReference type="InterPro" id="IPR049472">
    <property type="entry name" value="MRNIP_N"/>
</dbReference>
<feature type="domain" description="MRN complex-interacting protein N-terminal" evidence="1">
    <location>
        <begin position="6"/>
        <end position="79"/>
    </location>
</feature>
<dbReference type="GO" id="GO:0005634">
    <property type="term" value="C:nucleus"/>
    <property type="evidence" value="ECO:0007669"/>
    <property type="project" value="TreeGrafter"/>
</dbReference>
<comment type="caution">
    <text evidence="2">The sequence shown here is derived from an EMBL/GenBank/DDBJ whole genome shotgun (WGS) entry which is preliminary data.</text>
</comment>
<gene>
    <name evidence="2" type="primary">mrnip</name>
    <name evidence="2" type="ORF">SNAT2548_LOCUS11986</name>
</gene>
<sequence>MPEHIVVRCYSCQTHQAVQRNKKQKFDCKLCGAKQSVKAVLASGTAGKELREVVQQLNYTKGKEVTTSAKHGPKFHESLGRFESRQSGLERKLEAGGYMHVVLQADGDFSKFWYL</sequence>
<protein>
    <submittedName>
        <fullName evidence="2">Mrnip protein</fullName>
    </submittedName>
</protein>
<dbReference type="InterPro" id="IPR032739">
    <property type="entry name" value="MRNIP"/>
</dbReference>
<proteinExistence type="predicted"/>
<accession>A0A812LKP2</accession>
<dbReference type="OrthoDB" id="5960226at2759"/>
<evidence type="ECO:0000313" key="2">
    <source>
        <dbReference type="EMBL" id="CAE7248206.1"/>
    </source>
</evidence>
<dbReference type="Pfam" id="PF15749">
    <property type="entry name" value="MRNIP"/>
    <property type="match status" value="1"/>
</dbReference>
<dbReference type="GO" id="GO:0003682">
    <property type="term" value="F:chromatin binding"/>
    <property type="evidence" value="ECO:0007669"/>
    <property type="project" value="TreeGrafter"/>
</dbReference>
<evidence type="ECO:0000313" key="3">
    <source>
        <dbReference type="Proteomes" id="UP000604046"/>
    </source>
</evidence>